<comment type="catalytic activity">
    <reaction evidence="1">
        <text>Hydrolysis of DNA containing ring-opened 7-methylguanine residues, releasing 2,6-diamino-4-hydroxy-5-(N-methyl)formamidopyrimidine.</text>
        <dbReference type="EC" id="3.2.2.23"/>
    </reaction>
</comment>
<feature type="domain" description="Formamidopyrimidine-DNA glycosylase catalytic" evidence="11">
    <location>
        <begin position="23"/>
        <end position="200"/>
    </location>
</feature>
<dbReference type="Pfam" id="PF06831">
    <property type="entry name" value="H2TH"/>
    <property type="match status" value="1"/>
</dbReference>
<dbReference type="PANTHER" id="PTHR22993">
    <property type="entry name" value="FORMAMIDOPYRIMIDINE-DNA GLYCOSYLASE"/>
    <property type="match status" value="1"/>
</dbReference>
<dbReference type="Gene3D" id="3.20.190.10">
    <property type="entry name" value="MutM-like, N-terminal"/>
    <property type="match status" value="1"/>
</dbReference>
<dbReference type="GO" id="GO:0008270">
    <property type="term" value="F:zinc ion binding"/>
    <property type="evidence" value="ECO:0007669"/>
    <property type="project" value="InterPro"/>
</dbReference>
<dbReference type="GO" id="GO:0016829">
    <property type="term" value="F:lyase activity"/>
    <property type="evidence" value="ECO:0007669"/>
    <property type="project" value="UniProtKB-KW"/>
</dbReference>
<evidence type="ECO:0000313" key="12">
    <source>
        <dbReference type="EMBL" id="POS86535.1"/>
    </source>
</evidence>
<name>A0A2S4PWY7_9PEZI</name>
<feature type="non-terminal residue" evidence="12">
    <location>
        <position position="1"/>
    </location>
</feature>
<accession>A0A2S4PWY7</accession>
<evidence type="ECO:0000256" key="4">
    <source>
        <dbReference type="ARBA" id="ARBA00022801"/>
    </source>
</evidence>
<keyword evidence="4" id="KW-0378">Hydrolase</keyword>
<dbReference type="SUPFAM" id="SSF81624">
    <property type="entry name" value="N-terminal domain of MutM-like DNA repair proteins"/>
    <property type="match status" value="1"/>
</dbReference>
<evidence type="ECO:0000256" key="9">
    <source>
        <dbReference type="ARBA" id="ARBA00023295"/>
    </source>
</evidence>
<dbReference type="Gene3D" id="1.10.8.50">
    <property type="match status" value="1"/>
</dbReference>
<gene>
    <name evidence="12" type="ORF">EPUL_001236</name>
</gene>
<dbReference type="GO" id="GO:0005634">
    <property type="term" value="C:nucleus"/>
    <property type="evidence" value="ECO:0007669"/>
    <property type="project" value="TreeGrafter"/>
</dbReference>
<dbReference type="GO" id="GO:0008534">
    <property type="term" value="F:oxidized purine nucleobase lesion DNA N-glycosylase activity"/>
    <property type="evidence" value="ECO:0007669"/>
    <property type="project" value="UniProtKB-EC"/>
</dbReference>
<dbReference type="Proteomes" id="UP000237438">
    <property type="component" value="Unassembled WGS sequence"/>
</dbReference>
<proteinExistence type="inferred from homology"/>
<dbReference type="PROSITE" id="PS51068">
    <property type="entry name" value="FPG_CAT"/>
    <property type="match status" value="1"/>
</dbReference>
<protein>
    <recommendedName>
        <fullName evidence="11">Formamidopyrimidine-DNA glycosylase catalytic domain-containing protein</fullName>
    </recommendedName>
</protein>
<keyword evidence="6" id="KW-0234">DNA repair</keyword>
<dbReference type="SUPFAM" id="SSF46946">
    <property type="entry name" value="S13-like H2TH domain"/>
    <property type="match status" value="1"/>
</dbReference>
<dbReference type="EMBL" id="PEDP01000309">
    <property type="protein sequence ID" value="POS86535.1"/>
    <property type="molecule type" value="Genomic_DNA"/>
</dbReference>
<reference evidence="12 13" key="1">
    <citation type="submission" date="2017-10" db="EMBL/GenBank/DDBJ databases">
        <title>Development of genomic resources for the powdery mildew, Erysiphe pulchra.</title>
        <authorList>
            <person name="Wadl P.A."/>
            <person name="Mack B.M."/>
            <person name="Moore G."/>
            <person name="Beltz S.B."/>
        </authorList>
    </citation>
    <scope>NUCLEOTIDE SEQUENCE [LARGE SCALE GENOMIC DNA]</scope>
    <source>
        <strain evidence="12">Cflorida</strain>
    </source>
</reference>
<dbReference type="InterPro" id="IPR035937">
    <property type="entry name" value="FPG_N"/>
</dbReference>
<evidence type="ECO:0000256" key="1">
    <source>
        <dbReference type="ARBA" id="ARBA00001668"/>
    </source>
</evidence>
<dbReference type="AlphaFoldDB" id="A0A2S4PWY7"/>
<keyword evidence="7" id="KW-0456">Lyase</keyword>
<dbReference type="InterPro" id="IPR015886">
    <property type="entry name" value="H2TH_FPG"/>
</dbReference>
<keyword evidence="13" id="KW-1185">Reference proteome</keyword>
<organism evidence="12 13">
    <name type="scientific">Erysiphe pulchra</name>
    <dbReference type="NCBI Taxonomy" id="225359"/>
    <lineage>
        <taxon>Eukaryota</taxon>
        <taxon>Fungi</taxon>
        <taxon>Dikarya</taxon>
        <taxon>Ascomycota</taxon>
        <taxon>Pezizomycotina</taxon>
        <taxon>Leotiomycetes</taxon>
        <taxon>Erysiphales</taxon>
        <taxon>Erysiphaceae</taxon>
        <taxon>Erysiphe</taxon>
    </lineage>
</organism>
<evidence type="ECO:0000256" key="7">
    <source>
        <dbReference type="ARBA" id="ARBA00023239"/>
    </source>
</evidence>
<feature type="non-terminal residue" evidence="12">
    <location>
        <position position="410"/>
    </location>
</feature>
<dbReference type="GO" id="GO:0006284">
    <property type="term" value="P:base-excision repair"/>
    <property type="evidence" value="ECO:0007669"/>
    <property type="project" value="InterPro"/>
</dbReference>
<evidence type="ECO:0000256" key="6">
    <source>
        <dbReference type="ARBA" id="ARBA00023204"/>
    </source>
</evidence>
<comment type="caution">
    <text evidence="12">The sequence shown here is derived from an EMBL/GenBank/DDBJ whole genome shotgun (WGS) entry which is preliminary data.</text>
</comment>
<evidence type="ECO:0000256" key="2">
    <source>
        <dbReference type="ARBA" id="ARBA00009409"/>
    </source>
</evidence>
<dbReference type="PANTHER" id="PTHR22993:SF9">
    <property type="entry name" value="FORMAMIDOPYRIMIDINE-DNA GLYCOSYLASE"/>
    <property type="match status" value="1"/>
</dbReference>
<keyword evidence="9" id="KW-0326">Glycosidase</keyword>
<dbReference type="STRING" id="225359.A0A2S4PWY7"/>
<comment type="similarity">
    <text evidence="2">Belongs to the FPG family.</text>
</comment>
<dbReference type="InterPro" id="IPR010979">
    <property type="entry name" value="Ribosomal_uS13-like_H2TH"/>
</dbReference>
<evidence type="ECO:0000256" key="10">
    <source>
        <dbReference type="SAM" id="MobiDB-lite"/>
    </source>
</evidence>
<dbReference type="SMART" id="SM00898">
    <property type="entry name" value="Fapy_DNA_glyco"/>
    <property type="match status" value="1"/>
</dbReference>
<dbReference type="Pfam" id="PF01149">
    <property type="entry name" value="Fapy_DNA_glyco"/>
    <property type="match status" value="1"/>
</dbReference>
<evidence type="ECO:0000256" key="8">
    <source>
        <dbReference type="ARBA" id="ARBA00023268"/>
    </source>
</evidence>
<evidence type="ECO:0000256" key="3">
    <source>
        <dbReference type="ARBA" id="ARBA00022763"/>
    </source>
</evidence>
<evidence type="ECO:0000259" key="11">
    <source>
        <dbReference type="PROSITE" id="PS51068"/>
    </source>
</evidence>
<dbReference type="OrthoDB" id="444592at2759"/>
<sequence length="410" mass="46075">LRLDTCLAITHGLGQELKVKKMPEIAEVARVVHQIRKRLVGKTIQAVVAKDDANVFGKVGTTAAEFQKVMKGKRIIDAGQQGKYFWYNPYVSRCSLHSMSSPPHPLLHLGMSAYTELLIFTIIIKIGWLHIKGESKLHFKSKAASKNEAIDEGENQEDWPPKYWKFTFETSDSNTGNKRRSVDNNSSIVEVAFTDPRRFGRVRLLDCAMEDIRKVSPLKENGPDPIIDKNILSLDWLQRRLCNKHVPIKTFLLDQANISGIGNWVGDEILYNAKIHPEQYSDTLSVQQMKVLYNCIMHVCETAVGVLADSEKFPSSWLFNYRWGKAKLNRTAKQKVKENEDGKGQTNTAITCLPNGAKISFITVGGRTSCIVPSVQQKKVQNKSGMEENESKSGSRGTRTKSEIEDKIPG</sequence>
<feature type="region of interest" description="Disordered" evidence="10">
    <location>
        <begin position="376"/>
        <end position="410"/>
    </location>
</feature>
<evidence type="ECO:0000256" key="5">
    <source>
        <dbReference type="ARBA" id="ARBA00023125"/>
    </source>
</evidence>
<dbReference type="GO" id="GO:0003906">
    <property type="term" value="F:DNA-(apurinic or apyrimidinic site) endonuclease activity"/>
    <property type="evidence" value="ECO:0007669"/>
    <property type="project" value="InterPro"/>
</dbReference>
<feature type="compositionally biased region" description="Basic and acidic residues" evidence="10">
    <location>
        <begin position="400"/>
        <end position="410"/>
    </location>
</feature>
<dbReference type="GO" id="GO:0003684">
    <property type="term" value="F:damaged DNA binding"/>
    <property type="evidence" value="ECO:0007669"/>
    <property type="project" value="InterPro"/>
</dbReference>
<keyword evidence="5" id="KW-0238">DNA-binding</keyword>
<keyword evidence="8" id="KW-0511">Multifunctional enzyme</keyword>
<evidence type="ECO:0000313" key="13">
    <source>
        <dbReference type="Proteomes" id="UP000237438"/>
    </source>
</evidence>
<dbReference type="FunFam" id="1.10.8.50:FF:000009">
    <property type="entry name" value="Formamidopyrimidine-DNA glycosylase"/>
    <property type="match status" value="1"/>
</dbReference>
<dbReference type="SMART" id="SM01232">
    <property type="entry name" value="H2TH"/>
    <property type="match status" value="1"/>
</dbReference>
<dbReference type="InterPro" id="IPR012319">
    <property type="entry name" value="FPG_cat"/>
</dbReference>
<keyword evidence="3" id="KW-0227">DNA damage</keyword>